<dbReference type="NCBIfam" id="NF010167">
    <property type="entry name" value="PRK13648.1"/>
    <property type="match status" value="1"/>
</dbReference>
<keyword evidence="3" id="KW-0813">Transport</keyword>
<comment type="caution">
    <text evidence="10">The sequence shown here is derived from an EMBL/GenBank/DDBJ whole genome shotgun (WGS) entry which is preliminary data.</text>
</comment>
<dbReference type="OrthoDB" id="9784332at2"/>
<sequence>MPTPIIEVKNLTFRYDKRLEKETLANVSFAIDKGEWVAIVGHNGSGKSTLARMLVGLLLPQSGLISIAGRELNDESKWELRRRIGMVFQNPDNQFIGTTVQDDVAFCLENLNMSFDEMKARIDEALELVEMSAFREHDPSRLSGGQKQRVAIAGVLALKPDVLILDEALVMLDPRSRRELLASLQQLRNTQNLTIISITHDMNEAAAADRILMLREGHIEKCGPPQDVFHGEIEWEPPFAERLRRTLLKRNCSVPNSYMTEEEMVQWLWK</sequence>
<evidence type="ECO:0000313" key="10">
    <source>
        <dbReference type="EMBL" id="KAA9014502.1"/>
    </source>
</evidence>
<evidence type="ECO:0000313" key="11">
    <source>
        <dbReference type="Proteomes" id="UP000326671"/>
    </source>
</evidence>
<dbReference type="GO" id="GO:0016887">
    <property type="term" value="F:ATP hydrolysis activity"/>
    <property type="evidence" value="ECO:0007669"/>
    <property type="project" value="InterPro"/>
</dbReference>
<dbReference type="GO" id="GO:0015087">
    <property type="term" value="F:cobalt ion transmembrane transporter activity"/>
    <property type="evidence" value="ECO:0007669"/>
    <property type="project" value="UniProtKB-ARBA"/>
</dbReference>
<dbReference type="Proteomes" id="UP000326671">
    <property type="component" value="Unassembled WGS sequence"/>
</dbReference>
<keyword evidence="7" id="KW-1278">Translocase</keyword>
<keyword evidence="6" id="KW-0067">ATP-binding</keyword>
<dbReference type="EMBL" id="VYKL01000045">
    <property type="protein sequence ID" value="KAA9014502.1"/>
    <property type="molecule type" value="Genomic_DNA"/>
</dbReference>
<evidence type="ECO:0000256" key="4">
    <source>
        <dbReference type="ARBA" id="ARBA00022475"/>
    </source>
</evidence>
<keyword evidence="11" id="KW-1185">Reference proteome</keyword>
<dbReference type="InterPro" id="IPR030947">
    <property type="entry name" value="EcfA_1"/>
</dbReference>
<keyword evidence="5" id="KW-0547">Nucleotide-binding</keyword>
<dbReference type="InterPro" id="IPR003439">
    <property type="entry name" value="ABC_transporter-like_ATP-bd"/>
</dbReference>
<evidence type="ECO:0000256" key="8">
    <source>
        <dbReference type="ARBA" id="ARBA00023136"/>
    </source>
</evidence>
<feature type="domain" description="ABC transporter" evidence="9">
    <location>
        <begin position="6"/>
        <end position="241"/>
    </location>
</feature>
<dbReference type="GO" id="GO:0005524">
    <property type="term" value="F:ATP binding"/>
    <property type="evidence" value="ECO:0007669"/>
    <property type="project" value="UniProtKB-KW"/>
</dbReference>
<dbReference type="GO" id="GO:0042626">
    <property type="term" value="F:ATPase-coupled transmembrane transporter activity"/>
    <property type="evidence" value="ECO:0007669"/>
    <property type="project" value="TreeGrafter"/>
</dbReference>
<keyword evidence="8" id="KW-0472">Membrane</keyword>
<evidence type="ECO:0000256" key="1">
    <source>
        <dbReference type="ARBA" id="ARBA00004202"/>
    </source>
</evidence>
<accession>A0A5J5H486</accession>
<gene>
    <name evidence="10" type="ORF">F4V44_23440</name>
</gene>
<comment type="subcellular location">
    <subcellularLocation>
        <location evidence="1">Cell membrane</location>
        <topology evidence="1">Peripheral membrane protein</topology>
    </subcellularLocation>
</comment>
<dbReference type="SMART" id="SM00382">
    <property type="entry name" value="AAA"/>
    <property type="match status" value="1"/>
</dbReference>
<dbReference type="PANTHER" id="PTHR43553:SF24">
    <property type="entry name" value="ENERGY-COUPLING FACTOR TRANSPORTER ATP-BINDING PROTEIN ECFA1"/>
    <property type="match status" value="1"/>
</dbReference>
<comment type="similarity">
    <text evidence="2">Belongs to the ABC transporter superfamily.</text>
</comment>
<dbReference type="Pfam" id="PF00005">
    <property type="entry name" value="ABC_tran"/>
    <property type="match status" value="1"/>
</dbReference>
<dbReference type="FunFam" id="3.40.50.300:FF:000224">
    <property type="entry name" value="Energy-coupling factor transporter ATP-binding protein EcfA"/>
    <property type="match status" value="1"/>
</dbReference>
<evidence type="ECO:0000259" key="9">
    <source>
        <dbReference type="PROSITE" id="PS50893"/>
    </source>
</evidence>
<dbReference type="PROSITE" id="PS00211">
    <property type="entry name" value="ABC_TRANSPORTER_1"/>
    <property type="match status" value="1"/>
</dbReference>
<evidence type="ECO:0000256" key="6">
    <source>
        <dbReference type="ARBA" id="ARBA00022840"/>
    </source>
</evidence>
<evidence type="ECO:0000256" key="3">
    <source>
        <dbReference type="ARBA" id="ARBA00022448"/>
    </source>
</evidence>
<dbReference type="PANTHER" id="PTHR43553">
    <property type="entry name" value="HEAVY METAL TRANSPORTER"/>
    <property type="match status" value="1"/>
</dbReference>
<dbReference type="PROSITE" id="PS50893">
    <property type="entry name" value="ABC_TRANSPORTER_2"/>
    <property type="match status" value="1"/>
</dbReference>
<proteinExistence type="inferred from homology"/>
<protein>
    <submittedName>
        <fullName evidence="10">Energy-coupling factor transporter ATPase</fullName>
    </submittedName>
</protein>
<evidence type="ECO:0000256" key="7">
    <source>
        <dbReference type="ARBA" id="ARBA00022967"/>
    </source>
</evidence>
<dbReference type="RefSeq" id="WP_150442429.1">
    <property type="nucleotide sequence ID" value="NZ_VYKL01000045.1"/>
</dbReference>
<dbReference type="NCBIfam" id="TIGR04520">
    <property type="entry name" value="ECF_ATPase_1"/>
    <property type="match status" value="1"/>
</dbReference>
<evidence type="ECO:0000256" key="5">
    <source>
        <dbReference type="ARBA" id="ARBA00022741"/>
    </source>
</evidence>
<dbReference type="InterPro" id="IPR050095">
    <property type="entry name" value="ECF_ABC_transporter_ATP-bd"/>
</dbReference>
<dbReference type="Gene3D" id="3.40.50.300">
    <property type="entry name" value="P-loop containing nucleotide triphosphate hydrolases"/>
    <property type="match status" value="1"/>
</dbReference>
<dbReference type="SUPFAM" id="SSF52540">
    <property type="entry name" value="P-loop containing nucleoside triphosphate hydrolases"/>
    <property type="match status" value="1"/>
</dbReference>
<organism evidence="10 11">
    <name type="scientific">Niallia endozanthoxylica</name>
    <dbReference type="NCBI Taxonomy" id="2036016"/>
    <lineage>
        <taxon>Bacteria</taxon>
        <taxon>Bacillati</taxon>
        <taxon>Bacillota</taxon>
        <taxon>Bacilli</taxon>
        <taxon>Bacillales</taxon>
        <taxon>Bacillaceae</taxon>
        <taxon>Niallia</taxon>
    </lineage>
</organism>
<keyword evidence="4" id="KW-1003">Cell membrane</keyword>
<reference evidence="10 11" key="1">
    <citation type="submission" date="2019-09" db="EMBL/GenBank/DDBJ databases">
        <title>Whole genome sequences of isolates from the Mars Exploration Rovers.</title>
        <authorList>
            <person name="Seuylemezian A."/>
            <person name="Vaishampayan P."/>
        </authorList>
    </citation>
    <scope>NUCLEOTIDE SEQUENCE [LARGE SCALE GENOMIC DNA]</scope>
    <source>
        <strain evidence="10 11">MER_TA_151</strain>
    </source>
</reference>
<dbReference type="InterPro" id="IPR027417">
    <property type="entry name" value="P-loop_NTPase"/>
</dbReference>
<dbReference type="CDD" id="cd03225">
    <property type="entry name" value="ABC_cobalt_CbiO_domain1"/>
    <property type="match status" value="1"/>
</dbReference>
<dbReference type="InterPro" id="IPR017871">
    <property type="entry name" value="ABC_transporter-like_CS"/>
</dbReference>
<dbReference type="InterPro" id="IPR003593">
    <property type="entry name" value="AAA+_ATPase"/>
</dbReference>
<dbReference type="InterPro" id="IPR015856">
    <property type="entry name" value="ABC_transpr_CbiO/EcfA_su"/>
</dbReference>
<dbReference type="AlphaFoldDB" id="A0A5J5H486"/>
<evidence type="ECO:0000256" key="2">
    <source>
        <dbReference type="ARBA" id="ARBA00005417"/>
    </source>
</evidence>
<name>A0A5J5H486_9BACI</name>
<dbReference type="GO" id="GO:0043190">
    <property type="term" value="C:ATP-binding cassette (ABC) transporter complex"/>
    <property type="evidence" value="ECO:0007669"/>
    <property type="project" value="TreeGrafter"/>
</dbReference>